<accession>A0AAW0M786</accession>
<organism evidence="1 2">
    <name type="scientific">Quercus suber</name>
    <name type="common">Cork oak</name>
    <dbReference type="NCBI Taxonomy" id="58331"/>
    <lineage>
        <taxon>Eukaryota</taxon>
        <taxon>Viridiplantae</taxon>
        <taxon>Streptophyta</taxon>
        <taxon>Embryophyta</taxon>
        <taxon>Tracheophyta</taxon>
        <taxon>Spermatophyta</taxon>
        <taxon>Magnoliopsida</taxon>
        <taxon>eudicotyledons</taxon>
        <taxon>Gunneridae</taxon>
        <taxon>Pentapetalae</taxon>
        <taxon>rosids</taxon>
        <taxon>fabids</taxon>
        <taxon>Fagales</taxon>
        <taxon>Fagaceae</taxon>
        <taxon>Quercus</taxon>
    </lineage>
</organism>
<proteinExistence type="predicted"/>
<dbReference type="Proteomes" id="UP000237347">
    <property type="component" value="Unassembled WGS sequence"/>
</dbReference>
<keyword evidence="2" id="KW-1185">Reference proteome</keyword>
<protein>
    <submittedName>
        <fullName evidence="1">Uncharacterized protein</fullName>
    </submittedName>
</protein>
<comment type="caution">
    <text evidence="1">The sequence shown here is derived from an EMBL/GenBank/DDBJ whole genome shotgun (WGS) entry which is preliminary data.</text>
</comment>
<reference evidence="1 2" key="1">
    <citation type="journal article" date="2018" name="Sci. Data">
        <title>The draft genome sequence of cork oak.</title>
        <authorList>
            <person name="Ramos A.M."/>
            <person name="Usie A."/>
            <person name="Barbosa P."/>
            <person name="Barros P.M."/>
            <person name="Capote T."/>
            <person name="Chaves I."/>
            <person name="Simoes F."/>
            <person name="Abreu I."/>
            <person name="Carrasquinho I."/>
            <person name="Faro C."/>
            <person name="Guimaraes J.B."/>
            <person name="Mendonca D."/>
            <person name="Nobrega F."/>
            <person name="Rodrigues L."/>
            <person name="Saibo N.J.M."/>
            <person name="Varela M.C."/>
            <person name="Egas C."/>
            <person name="Matos J."/>
            <person name="Miguel C.M."/>
            <person name="Oliveira M.M."/>
            <person name="Ricardo C.P."/>
            <person name="Goncalves S."/>
        </authorList>
    </citation>
    <scope>NUCLEOTIDE SEQUENCE [LARGE SCALE GENOMIC DNA]</scope>
    <source>
        <strain evidence="2">cv. HL8</strain>
    </source>
</reference>
<dbReference type="AlphaFoldDB" id="A0AAW0M786"/>
<evidence type="ECO:0000313" key="2">
    <source>
        <dbReference type="Proteomes" id="UP000237347"/>
    </source>
</evidence>
<gene>
    <name evidence="1" type="ORF">CFP56_004772</name>
</gene>
<sequence length="90" mass="10091">MQILIFCLTKRDGEYRRKEGHGSEGGHGGLLVFGRRRPRAEERAGHSPAPILLEIQPPAVVSWLRLLLLWKLLSNPPRMPSLENSGTILV</sequence>
<evidence type="ECO:0000313" key="1">
    <source>
        <dbReference type="EMBL" id="KAK7859698.1"/>
    </source>
</evidence>
<dbReference type="EMBL" id="PKMF04000011">
    <property type="protein sequence ID" value="KAK7859698.1"/>
    <property type="molecule type" value="Genomic_DNA"/>
</dbReference>
<name>A0AAW0M786_QUESU</name>